<dbReference type="RefSeq" id="WP_107934161.1">
    <property type="nucleotide sequence ID" value="NZ_PYWJ01000008.1"/>
</dbReference>
<evidence type="ECO:0000256" key="9">
    <source>
        <dbReference type="ARBA" id="ARBA00022722"/>
    </source>
</evidence>
<evidence type="ECO:0000256" key="8">
    <source>
        <dbReference type="ARBA" id="ARBA00022490"/>
    </source>
</evidence>
<dbReference type="InterPro" id="IPR012295">
    <property type="entry name" value="TBP_dom_sf"/>
</dbReference>
<dbReference type="HAMAP" id="MF_00053">
    <property type="entry name" value="RNase_HIII"/>
    <property type="match status" value="1"/>
</dbReference>
<feature type="binding site" evidence="14 15">
    <location>
        <position position="105"/>
    </location>
    <ligand>
        <name>a divalent metal cation</name>
        <dbReference type="ChEBI" id="CHEBI:60240"/>
    </ligand>
</feature>
<dbReference type="GO" id="GO:0043137">
    <property type="term" value="P:DNA replication, removal of RNA primer"/>
    <property type="evidence" value="ECO:0007669"/>
    <property type="project" value="TreeGrafter"/>
</dbReference>
<dbReference type="InterPro" id="IPR012337">
    <property type="entry name" value="RNaseH-like_sf"/>
</dbReference>
<keyword evidence="10 14" id="KW-0479">Metal-binding</keyword>
<comment type="caution">
    <text evidence="17">The sequence shown here is derived from an EMBL/GenBank/DDBJ whole genome shotgun (WGS) entry which is preliminary data.</text>
</comment>
<comment type="cofactor">
    <cofactor evidence="14 15">
        <name>Mn(2+)</name>
        <dbReference type="ChEBI" id="CHEBI:29035"/>
    </cofactor>
    <cofactor evidence="14 15">
        <name>Mg(2+)</name>
        <dbReference type="ChEBI" id="CHEBI:18420"/>
    </cofactor>
    <text evidence="14 15">Manganese or magnesium. Binds 1 divalent metal ion per monomer in the absence of substrate. May bind a second metal ion after substrate binding.</text>
</comment>
<dbReference type="InterPro" id="IPR024568">
    <property type="entry name" value="RNase_HIII_N"/>
</dbReference>
<dbReference type="GO" id="GO:0032299">
    <property type="term" value="C:ribonuclease H2 complex"/>
    <property type="evidence" value="ECO:0007669"/>
    <property type="project" value="TreeGrafter"/>
</dbReference>
<evidence type="ECO:0000313" key="18">
    <source>
        <dbReference type="Proteomes" id="UP000247416"/>
    </source>
</evidence>
<organism evidence="17 18">
    <name type="scientific">Ureibacillus chungkukjangi</name>
    <dbReference type="NCBI Taxonomy" id="1202712"/>
    <lineage>
        <taxon>Bacteria</taxon>
        <taxon>Bacillati</taxon>
        <taxon>Bacillota</taxon>
        <taxon>Bacilli</taxon>
        <taxon>Bacillales</taxon>
        <taxon>Caryophanaceae</taxon>
        <taxon>Ureibacillus</taxon>
    </lineage>
</organism>
<dbReference type="InterPro" id="IPR004641">
    <property type="entry name" value="RNase_HIII"/>
</dbReference>
<evidence type="ECO:0000256" key="7">
    <source>
        <dbReference type="ARBA" id="ARBA00021407"/>
    </source>
</evidence>
<dbReference type="GO" id="GO:0005737">
    <property type="term" value="C:cytoplasm"/>
    <property type="evidence" value="ECO:0007669"/>
    <property type="project" value="UniProtKB-SubCell"/>
</dbReference>
<accession>A0A318TYL0</accession>
<evidence type="ECO:0000313" key="17">
    <source>
        <dbReference type="EMBL" id="PYF08980.1"/>
    </source>
</evidence>
<dbReference type="Gene3D" id="3.30.420.10">
    <property type="entry name" value="Ribonuclease H-like superfamily/Ribonuclease H"/>
    <property type="match status" value="1"/>
</dbReference>
<feature type="domain" description="RNase H type-2" evidence="16">
    <location>
        <begin position="99"/>
        <end position="316"/>
    </location>
</feature>
<feature type="binding site" evidence="14 15">
    <location>
        <position position="106"/>
    </location>
    <ligand>
        <name>a divalent metal cation</name>
        <dbReference type="ChEBI" id="CHEBI:60240"/>
    </ligand>
</feature>
<comment type="cofactor">
    <cofactor evidence="2">
        <name>Mg(2+)</name>
        <dbReference type="ChEBI" id="CHEBI:18420"/>
    </cofactor>
</comment>
<feature type="binding site" evidence="14 15">
    <location>
        <position position="210"/>
    </location>
    <ligand>
        <name>a divalent metal cation</name>
        <dbReference type="ChEBI" id="CHEBI:60240"/>
    </ligand>
</feature>
<dbReference type="AlphaFoldDB" id="A0A318TYL0"/>
<dbReference type="CDD" id="cd06590">
    <property type="entry name" value="RNase_HII_bacteria_HIII_like"/>
    <property type="match status" value="1"/>
</dbReference>
<dbReference type="Pfam" id="PF11858">
    <property type="entry name" value="DUF3378"/>
    <property type="match status" value="1"/>
</dbReference>
<gene>
    <name evidence="14" type="primary">rnhC</name>
    <name evidence="17" type="ORF">BJ095_101202</name>
</gene>
<keyword evidence="12 14" id="KW-0378">Hydrolase</keyword>
<dbReference type="SUPFAM" id="SSF53098">
    <property type="entry name" value="Ribonuclease H-like"/>
    <property type="match status" value="1"/>
</dbReference>
<dbReference type="CDD" id="cd14796">
    <property type="entry name" value="RNAse_HIII_N"/>
    <property type="match status" value="1"/>
</dbReference>
<dbReference type="EMBL" id="QJTJ01000001">
    <property type="protein sequence ID" value="PYF08980.1"/>
    <property type="molecule type" value="Genomic_DNA"/>
</dbReference>
<evidence type="ECO:0000256" key="6">
    <source>
        <dbReference type="ARBA" id="ARBA00012180"/>
    </source>
</evidence>
<evidence type="ECO:0000256" key="11">
    <source>
        <dbReference type="ARBA" id="ARBA00022759"/>
    </source>
</evidence>
<evidence type="ECO:0000256" key="1">
    <source>
        <dbReference type="ARBA" id="ARBA00000077"/>
    </source>
</evidence>
<keyword evidence="11 14" id="KW-0255">Endonuclease</keyword>
<keyword evidence="13 14" id="KW-0460">Magnesium</keyword>
<evidence type="ECO:0000256" key="3">
    <source>
        <dbReference type="ARBA" id="ARBA00004065"/>
    </source>
</evidence>
<keyword evidence="8 14" id="KW-0963">Cytoplasm</keyword>
<evidence type="ECO:0000256" key="13">
    <source>
        <dbReference type="ARBA" id="ARBA00022842"/>
    </source>
</evidence>
<comment type="similarity">
    <text evidence="5 14">Belongs to the RNase HII family. RnhC subfamily.</text>
</comment>
<evidence type="ECO:0000259" key="16">
    <source>
        <dbReference type="PROSITE" id="PS51975"/>
    </source>
</evidence>
<dbReference type="InterPro" id="IPR024567">
    <property type="entry name" value="RNase_HII/HIII_dom"/>
</dbReference>
<proteinExistence type="inferred from homology"/>
<evidence type="ECO:0000256" key="10">
    <source>
        <dbReference type="ARBA" id="ARBA00022723"/>
    </source>
</evidence>
<dbReference type="GO" id="GO:0000287">
    <property type="term" value="F:magnesium ion binding"/>
    <property type="evidence" value="ECO:0007669"/>
    <property type="project" value="UniProtKB-UniRule"/>
</dbReference>
<dbReference type="GO" id="GO:0004523">
    <property type="term" value="F:RNA-DNA hybrid ribonuclease activity"/>
    <property type="evidence" value="ECO:0007669"/>
    <property type="project" value="UniProtKB-UniRule"/>
</dbReference>
<keyword evidence="18" id="KW-1185">Reference proteome</keyword>
<comment type="function">
    <text evidence="3 14">Endonuclease that specifically degrades the RNA of RNA-DNA hybrids.</text>
</comment>
<dbReference type="Gene3D" id="3.30.310.10">
    <property type="entry name" value="TATA-Binding Protein"/>
    <property type="match status" value="1"/>
</dbReference>
<dbReference type="PANTHER" id="PTHR10954">
    <property type="entry name" value="RIBONUCLEASE H2 SUBUNIT A"/>
    <property type="match status" value="1"/>
</dbReference>
<sequence>MSNIVLLLSTDQQNKVKSYYASSAVERKAPGVIFAAKLPDTAITVYKSGKVMFQGSGATREASRWGEVKETSSNSSTATDSNKIIKTKGDILPEKFATLSVLGSDETGTGDYFGPITVAAVYVPKEKIELIYELGVKDSKMLTDQIMLKIAPDIMAVCPHSILTLRNDKYNAIQAKGYSQGKIKAMLHNQALKHVLTKIEPETPEYILIDQFAERNIYYNHIKNEKAIVRENVLFSTKAEQLHVAVAAASILARYAFLKEMDKLSKTVGMNLQKGASGKVDEMAARIWLKHGEETLKSISKWHFANTEKARKLVNKSK</sequence>
<evidence type="ECO:0000256" key="5">
    <source>
        <dbReference type="ARBA" id="ARBA00008378"/>
    </source>
</evidence>
<dbReference type="OrthoDB" id="9777935at2"/>
<dbReference type="NCBIfam" id="TIGR00716">
    <property type="entry name" value="rnhC"/>
    <property type="match status" value="1"/>
</dbReference>
<dbReference type="PANTHER" id="PTHR10954:SF23">
    <property type="entry name" value="RIBONUCLEASE"/>
    <property type="match status" value="1"/>
</dbReference>
<dbReference type="Pfam" id="PF01351">
    <property type="entry name" value="RNase_HII"/>
    <property type="match status" value="1"/>
</dbReference>
<dbReference type="GO" id="GO:0003723">
    <property type="term" value="F:RNA binding"/>
    <property type="evidence" value="ECO:0007669"/>
    <property type="project" value="UniProtKB-UniRule"/>
</dbReference>
<name>A0A318TYL0_9BACL</name>
<dbReference type="GO" id="GO:0006298">
    <property type="term" value="P:mismatch repair"/>
    <property type="evidence" value="ECO:0007669"/>
    <property type="project" value="TreeGrafter"/>
</dbReference>
<evidence type="ECO:0000256" key="2">
    <source>
        <dbReference type="ARBA" id="ARBA00001946"/>
    </source>
</evidence>
<evidence type="ECO:0000256" key="15">
    <source>
        <dbReference type="PROSITE-ProRule" id="PRU01319"/>
    </source>
</evidence>
<dbReference type="InterPro" id="IPR036397">
    <property type="entry name" value="RNaseH_sf"/>
</dbReference>
<dbReference type="PIRSF" id="PIRSF037748">
    <property type="entry name" value="RnhC"/>
    <property type="match status" value="1"/>
</dbReference>
<evidence type="ECO:0000256" key="14">
    <source>
        <dbReference type="HAMAP-Rule" id="MF_00053"/>
    </source>
</evidence>
<evidence type="ECO:0000256" key="4">
    <source>
        <dbReference type="ARBA" id="ARBA00004496"/>
    </source>
</evidence>
<comment type="subcellular location">
    <subcellularLocation>
        <location evidence="4 14">Cytoplasm</location>
    </subcellularLocation>
</comment>
<reference evidence="17 18" key="1">
    <citation type="submission" date="2018-06" db="EMBL/GenBank/DDBJ databases">
        <title>Genomic Encyclopedia of Archaeal and Bacterial Type Strains, Phase II (KMG-II): from individual species to whole genera.</title>
        <authorList>
            <person name="Goeker M."/>
        </authorList>
    </citation>
    <scope>NUCLEOTIDE SEQUENCE [LARGE SCALE GENOMIC DNA]</scope>
    <source>
        <strain evidence="17 18">KACC 16626</strain>
    </source>
</reference>
<dbReference type="PROSITE" id="PS51975">
    <property type="entry name" value="RNASE_H_2"/>
    <property type="match status" value="1"/>
</dbReference>
<comment type="catalytic activity">
    <reaction evidence="1 14 15">
        <text>Endonucleolytic cleavage to 5'-phosphomonoester.</text>
        <dbReference type="EC" id="3.1.26.4"/>
    </reaction>
</comment>
<protein>
    <recommendedName>
        <fullName evidence="7 14">Ribonuclease HIII</fullName>
        <shortName evidence="14">RNase HIII</shortName>
        <ecNumber evidence="6 14">3.1.26.4</ecNumber>
    </recommendedName>
</protein>
<dbReference type="Proteomes" id="UP000247416">
    <property type="component" value="Unassembled WGS sequence"/>
</dbReference>
<keyword evidence="9 14" id="KW-0540">Nuclease</keyword>
<dbReference type="EC" id="3.1.26.4" evidence="6 14"/>
<dbReference type="FunFam" id="3.30.420.10:FF:000047">
    <property type="entry name" value="Ribonuclease HIII"/>
    <property type="match status" value="1"/>
</dbReference>
<dbReference type="InterPro" id="IPR001352">
    <property type="entry name" value="RNase_HII/HIII"/>
</dbReference>
<evidence type="ECO:0000256" key="12">
    <source>
        <dbReference type="ARBA" id="ARBA00022801"/>
    </source>
</evidence>